<proteinExistence type="predicted"/>
<reference evidence="1" key="1">
    <citation type="journal article" date="2014" name="Int. J. Syst. Evol. Microbiol.">
        <title>Complete genome sequence of Corynebacterium casei LMG S-19264T (=DSM 44701T), isolated from a smear-ripened cheese.</title>
        <authorList>
            <consortium name="US DOE Joint Genome Institute (JGI-PGF)"/>
            <person name="Walter F."/>
            <person name="Albersmeier A."/>
            <person name="Kalinowski J."/>
            <person name="Ruckert C."/>
        </authorList>
    </citation>
    <scope>NUCLEOTIDE SEQUENCE</scope>
    <source>
        <strain evidence="1">VKM B-2789</strain>
    </source>
</reference>
<dbReference type="AlphaFoldDB" id="A0A9W6NAU5"/>
<reference evidence="1" key="2">
    <citation type="submission" date="2023-01" db="EMBL/GenBank/DDBJ databases">
        <authorList>
            <person name="Sun Q."/>
            <person name="Evtushenko L."/>
        </authorList>
    </citation>
    <scope>NUCLEOTIDE SEQUENCE</scope>
    <source>
        <strain evidence="1">VKM B-2789</strain>
    </source>
</reference>
<dbReference type="Proteomes" id="UP001143330">
    <property type="component" value="Unassembled WGS sequence"/>
</dbReference>
<name>A0A9W6NAU5_9HYPH</name>
<gene>
    <name evidence="1" type="ORF">GCM10017653_20530</name>
</gene>
<organism evidence="1 2">
    <name type="scientific">Ancylobacter defluvii</name>
    <dbReference type="NCBI Taxonomy" id="1282440"/>
    <lineage>
        <taxon>Bacteria</taxon>
        <taxon>Pseudomonadati</taxon>
        <taxon>Pseudomonadota</taxon>
        <taxon>Alphaproteobacteria</taxon>
        <taxon>Hyphomicrobiales</taxon>
        <taxon>Xanthobacteraceae</taxon>
        <taxon>Ancylobacter</taxon>
    </lineage>
</organism>
<dbReference type="EMBL" id="BSFM01000011">
    <property type="protein sequence ID" value="GLK83983.1"/>
    <property type="molecule type" value="Genomic_DNA"/>
</dbReference>
<evidence type="ECO:0000313" key="2">
    <source>
        <dbReference type="Proteomes" id="UP001143330"/>
    </source>
</evidence>
<dbReference type="RefSeq" id="WP_213364178.1">
    <property type="nucleotide sequence ID" value="NZ_BSFM01000011.1"/>
</dbReference>
<comment type="caution">
    <text evidence="1">The sequence shown here is derived from an EMBL/GenBank/DDBJ whole genome shotgun (WGS) entry which is preliminary data.</text>
</comment>
<sequence>MSIAPPNSSRPQIPTAYTLYFTGPLSDDPLQPMKRLRFSSIPDAVDRALQMKREGQLKPVEVRDQQGRLVTCELIGWRFSPLTTRTVVPERVETRGRFTA</sequence>
<accession>A0A9W6NAU5</accession>
<evidence type="ECO:0000313" key="1">
    <source>
        <dbReference type="EMBL" id="GLK83983.1"/>
    </source>
</evidence>
<keyword evidence="2" id="KW-1185">Reference proteome</keyword>
<protein>
    <submittedName>
        <fullName evidence="1">Uncharacterized protein</fullName>
    </submittedName>
</protein>